<dbReference type="Proteomes" id="UP000540989">
    <property type="component" value="Unassembled WGS sequence"/>
</dbReference>
<protein>
    <submittedName>
        <fullName evidence="1">Uncharacterized protein (TIGR03435 family)</fullName>
    </submittedName>
</protein>
<accession>A0A7W7ZD55</accession>
<sequence>MLGLLWVVGLGYACAQATSAKTNADLAFEAATIKPAAPSPDGHTHINYPEGGRFSAINITLINLTGWAYDMPQKQILDGPSWMNSTRFDFQATTDSAADVMLRAMTSEQDRMVKRRMVQRLLEDRFSMKLHRETRVLPAYDLVVAKSGSKLTASQSNGKSYGGGRTYFHAEGLSMDLIAEQLSQITGRIVVDKTGLDGRYDFKLKWTPDDAPASEDSSPELFTAIEEQLGLQLKPAKEPVAVLVVDHVESSSPN</sequence>
<reference evidence="1 2" key="1">
    <citation type="submission" date="2020-08" db="EMBL/GenBank/DDBJ databases">
        <title>Genomic Encyclopedia of Type Strains, Phase IV (KMG-V): Genome sequencing to study the core and pangenomes of soil and plant-associated prokaryotes.</title>
        <authorList>
            <person name="Whitman W."/>
        </authorList>
    </citation>
    <scope>NUCLEOTIDE SEQUENCE [LARGE SCALE GENOMIC DNA]</scope>
    <source>
        <strain evidence="1 2">M8UP14</strain>
    </source>
</reference>
<proteinExistence type="predicted"/>
<dbReference type="InterPro" id="IPR017801">
    <property type="entry name" value="DUF3738"/>
</dbReference>
<name>A0A7W7ZD55_9BACT</name>
<evidence type="ECO:0000313" key="1">
    <source>
        <dbReference type="EMBL" id="MBB5057389.1"/>
    </source>
</evidence>
<keyword evidence="2" id="KW-1185">Reference proteome</keyword>
<dbReference type="Pfam" id="PF12543">
    <property type="entry name" value="DUF3738"/>
    <property type="match status" value="1"/>
</dbReference>
<dbReference type="EMBL" id="JACHIP010000002">
    <property type="protein sequence ID" value="MBB5057389.1"/>
    <property type="molecule type" value="Genomic_DNA"/>
</dbReference>
<dbReference type="RefSeq" id="WP_184216077.1">
    <property type="nucleotide sequence ID" value="NZ_JACHIP010000002.1"/>
</dbReference>
<dbReference type="NCBIfam" id="TIGR03435">
    <property type="entry name" value="Soli_TIGR03435"/>
    <property type="match status" value="1"/>
</dbReference>
<gene>
    <name evidence="1" type="ORF">HDF16_002074</name>
</gene>
<dbReference type="AlphaFoldDB" id="A0A7W7ZD55"/>
<comment type="caution">
    <text evidence="1">The sequence shown here is derived from an EMBL/GenBank/DDBJ whole genome shotgun (WGS) entry which is preliminary data.</text>
</comment>
<evidence type="ECO:0000313" key="2">
    <source>
        <dbReference type="Proteomes" id="UP000540989"/>
    </source>
</evidence>
<organism evidence="1 2">
    <name type="scientific">Granulicella aggregans</name>
    <dbReference type="NCBI Taxonomy" id="474949"/>
    <lineage>
        <taxon>Bacteria</taxon>
        <taxon>Pseudomonadati</taxon>
        <taxon>Acidobacteriota</taxon>
        <taxon>Terriglobia</taxon>
        <taxon>Terriglobales</taxon>
        <taxon>Acidobacteriaceae</taxon>
        <taxon>Granulicella</taxon>
    </lineage>
</organism>